<gene>
    <name evidence="1" type="ORF">BTO14_05065</name>
</gene>
<name>A0A2P6CCM4_9FLAO</name>
<dbReference type="Pfam" id="PF17132">
    <property type="entry name" value="Glyco_hydro_106"/>
    <property type="match status" value="2"/>
</dbReference>
<dbReference type="Proteomes" id="UP000247345">
    <property type="component" value="Unassembled WGS sequence"/>
</dbReference>
<evidence type="ECO:0000313" key="2">
    <source>
        <dbReference type="Proteomes" id="UP000247345"/>
    </source>
</evidence>
<organism evidence="1 2">
    <name type="scientific">Polaribacter butkevichii</name>
    <dbReference type="NCBI Taxonomy" id="218490"/>
    <lineage>
        <taxon>Bacteria</taxon>
        <taxon>Pseudomonadati</taxon>
        <taxon>Bacteroidota</taxon>
        <taxon>Flavobacteriia</taxon>
        <taxon>Flavobacteriales</taxon>
        <taxon>Flavobacteriaceae</taxon>
    </lineage>
</organism>
<evidence type="ECO:0008006" key="3">
    <source>
        <dbReference type="Google" id="ProtNLM"/>
    </source>
</evidence>
<sequence>MFKIIIINIEMHKLKRLSTYANYKNVVTSTFIVLAMCALQGCSSSQNSSNKNVDIKKTSPDLYSSFQNPPAQARPFVRWWWNGDKIKAKELDRELESLHSVGFGGVEINPIGMPAAPDNGDKSLVWMSDEWIDMVVHASKKAKDLGMITDMIAGTGWPFGGEFLKDDETCQRMVSDNVVYKGGETISVDEPFLINLYKEKYKNYRAQKHISERTTYKLSHVTLVPENCENANEVIDLKKHIDSNGKLSYKIEKEGNYFLSYGLVQQNFRDVTLGAPGGAGPVMDHYKKEMTLAYLNRLKKISERSGYPLSDLIRALFCDSIEVSGANWTDGFADIFYKAYGYKLDNWMPFVFYLAYDDYSKDKYSKNFTPEFKDQLKRVRYDYNKLLVETFLKNFTQTYKDFCEENNVLCRYQAYGTPFLMGLLDGNMIPDIPESNNWIYTVEMKDSIWKWKESHGYMLWNMHASAGAHLTGKKITSSEAFTNLHGVFKATLEEIKQHDDMNFITGINHTVVHGYNYSPPEVEFPGWVRFGTYFSERNTWWEHLSHWTDYNARLSHVFQNSQAEKSVAILGPTADVWGDYGLNRGKLQNNLGYLYKLWEPISQLGYSCEYINQRVLEGAVINEGTISFGDMTYDLLVLASLKSISPEATIIIKNYVESGGKVVVVDQMPTKSLHFKDFEKNDNIVKSTLDKLLAENPKSFIQVKEPKTLDDLLPWTEQILKESKIAADVVISNPTKKVYQLHQFTADKDIYFFTNIHRFETTNFDAKFPVEGKYPWVWNPETGERTPYYYASKTNELSISLNPLESLLLIFEDEKPSVKAVPVSTKIKDSKVLDVNWTVTGNQIDKQTFTWQMKELIDFSKSNDSTQSGFGGKIIYKTTVSNTAGFTHLDLGDVNEGVTELYINGQKVGKRWYGKALYNIEDYLKKGNNEIEIHYTTVLANYAKSLKNNKMTIGWTKRYKDLVPTGIEGPVKLLTY</sequence>
<dbReference type="Gene3D" id="2.60.120.260">
    <property type="entry name" value="Galactose-binding domain-like"/>
    <property type="match status" value="1"/>
</dbReference>
<dbReference type="PANTHER" id="PTHR36848:SF2">
    <property type="entry name" value="SECRETED PROTEIN"/>
    <property type="match status" value="1"/>
</dbReference>
<comment type="caution">
    <text evidence="1">The sequence shown here is derived from an EMBL/GenBank/DDBJ whole genome shotgun (WGS) entry which is preliminary data.</text>
</comment>
<dbReference type="EMBL" id="MSCK01000001">
    <property type="protein sequence ID" value="PQJ72665.1"/>
    <property type="molecule type" value="Genomic_DNA"/>
</dbReference>
<dbReference type="InterPro" id="IPR008979">
    <property type="entry name" value="Galactose-bd-like_sf"/>
</dbReference>
<dbReference type="InterPro" id="IPR053161">
    <property type="entry name" value="Ulvan_degrading_GH"/>
</dbReference>
<accession>A0A2P6CCM4</accession>
<evidence type="ECO:0000313" key="1">
    <source>
        <dbReference type="EMBL" id="PQJ72665.1"/>
    </source>
</evidence>
<proteinExistence type="predicted"/>
<keyword evidence="2" id="KW-1185">Reference proteome</keyword>
<protein>
    <recommendedName>
        <fullName evidence="3">Glycoside hydrolase</fullName>
    </recommendedName>
</protein>
<dbReference type="PANTHER" id="PTHR36848">
    <property type="entry name" value="DNA-BINDING PROTEIN (PUTATIVE SECRETED PROTEIN)-RELATED"/>
    <property type="match status" value="1"/>
</dbReference>
<dbReference type="AlphaFoldDB" id="A0A2P6CCM4"/>
<reference evidence="1 2" key="1">
    <citation type="submission" date="2016-12" db="EMBL/GenBank/DDBJ databases">
        <title>Trade-off between light-utilization and light-protection in marine flavobacteria.</title>
        <authorList>
            <person name="Kumagai Y."/>
            <person name="Yoshizawa S."/>
            <person name="Kogure K."/>
            <person name="Iwasaki W."/>
        </authorList>
    </citation>
    <scope>NUCLEOTIDE SEQUENCE [LARGE SCALE GENOMIC DNA]</scope>
    <source>
        <strain evidence="1 2">KCTC 12100</strain>
    </source>
</reference>
<dbReference type="SUPFAM" id="SSF49785">
    <property type="entry name" value="Galactose-binding domain-like"/>
    <property type="match status" value="1"/>
</dbReference>